<dbReference type="Proteomes" id="UP000351155">
    <property type="component" value="Unassembled WGS sequence"/>
</dbReference>
<evidence type="ECO:0000313" key="2">
    <source>
        <dbReference type="EMBL" id="VFS14924.1"/>
    </source>
</evidence>
<dbReference type="AlphaFoldDB" id="A0A484WU94"/>
<dbReference type="EMBL" id="CAADIW010000005">
    <property type="protein sequence ID" value="VFS14924.1"/>
    <property type="molecule type" value="Genomic_DNA"/>
</dbReference>
<keyword evidence="1" id="KW-0812">Transmembrane</keyword>
<accession>A0A484WU94</accession>
<proteinExistence type="predicted"/>
<reference evidence="2 3" key="1">
    <citation type="submission" date="2019-03" db="EMBL/GenBank/DDBJ databases">
        <authorList>
            <consortium name="Pathogen Informatics"/>
        </authorList>
    </citation>
    <scope>NUCLEOTIDE SEQUENCE [LARGE SCALE GENOMIC DNA]</scope>
    <source>
        <strain evidence="2 3">NCTC12126</strain>
    </source>
</reference>
<evidence type="ECO:0000313" key="3">
    <source>
        <dbReference type="Proteomes" id="UP000351155"/>
    </source>
</evidence>
<name>A0A484WU94_9ENTR</name>
<gene>
    <name evidence="2" type="ORF">NCTC12126_00997</name>
</gene>
<keyword evidence="1" id="KW-0472">Membrane</keyword>
<evidence type="ECO:0000256" key="1">
    <source>
        <dbReference type="SAM" id="Phobius"/>
    </source>
</evidence>
<feature type="transmembrane region" description="Helical" evidence="1">
    <location>
        <begin position="29"/>
        <end position="49"/>
    </location>
</feature>
<organism evidence="2 3">
    <name type="scientific">Enterobacter cancerogenus</name>
    <dbReference type="NCBI Taxonomy" id="69218"/>
    <lineage>
        <taxon>Bacteria</taxon>
        <taxon>Pseudomonadati</taxon>
        <taxon>Pseudomonadota</taxon>
        <taxon>Gammaproteobacteria</taxon>
        <taxon>Enterobacterales</taxon>
        <taxon>Enterobacteriaceae</taxon>
        <taxon>Enterobacter</taxon>
        <taxon>Enterobacter cloacae complex</taxon>
    </lineage>
</organism>
<feature type="transmembrane region" description="Helical" evidence="1">
    <location>
        <begin position="55"/>
        <end position="72"/>
    </location>
</feature>
<sequence>MWFKSQMYRGGKERDTKIRVNKKRRLADWLYGTFQLLCLLAVAALFVYGQINNDIWSIIALVIGGILWILVAKFNSHPDSDSSGKTRGE</sequence>
<protein>
    <submittedName>
        <fullName evidence="2">Uncharacterized protein</fullName>
    </submittedName>
</protein>
<keyword evidence="1" id="KW-1133">Transmembrane helix</keyword>